<gene>
    <name evidence="1" type="ORF">ABE65_002135</name>
</gene>
<protein>
    <submittedName>
        <fullName evidence="1">Uncharacterized protein</fullName>
    </submittedName>
</protein>
<dbReference type="STRING" id="1221500.ABE65_002135"/>
<proteinExistence type="predicted"/>
<keyword evidence="2" id="KW-1185">Reference proteome</keyword>
<name>A0A168VRI4_9BACL</name>
<evidence type="ECO:0000313" key="2">
    <source>
        <dbReference type="Proteomes" id="UP000076623"/>
    </source>
</evidence>
<evidence type="ECO:0000313" key="1">
    <source>
        <dbReference type="EMBL" id="ANC75699.1"/>
    </source>
</evidence>
<dbReference type="Proteomes" id="UP000076623">
    <property type="component" value="Chromosome"/>
</dbReference>
<sequence>MKKLAGCFLELFICKKSLRGIAEKNLKLKARSINALKSCQIHLKPSINYKKKAKPMCELKIGGIRFEQKTCPLLFRTWLTL</sequence>
<dbReference type="EMBL" id="CP015378">
    <property type="protein sequence ID" value="ANC75699.1"/>
    <property type="molecule type" value="Genomic_DNA"/>
</dbReference>
<dbReference type="AlphaFoldDB" id="A0A168VRI4"/>
<reference evidence="1 2" key="1">
    <citation type="submission" date="2016-04" db="EMBL/GenBank/DDBJ databases">
        <title>Complete genome sequence of Fictibacillus phosphorivorans G25-29, a strain toxic to nematodes.</title>
        <authorList>
            <person name="Zheng Z."/>
        </authorList>
    </citation>
    <scope>NUCLEOTIDE SEQUENCE [LARGE SCALE GENOMIC DNA]</scope>
    <source>
        <strain evidence="1 2">G25-29</strain>
    </source>
</reference>
<dbReference type="KEGG" id="fpn:ABE65_002135"/>
<organism evidence="1 2">
    <name type="scientific">Fictibacillus phosphorivorans</name>
    <dbReference type="NCBI Taxonomy" id="1221500"/>
    <lineage>
        <taxon>Bacteria</taxon>
        <taxon>Bacillati</taxon>
        <taxon>Bacillota</taxon>
        <taxon>Bacilli</taxon>
        <taxon>Bacillales</taxon>
        <taxon>Fictibacillaceae</taxon>
        <taxon>Fictibacillus</taxon>
    </lineage>
</organism>
<accession>A0A168VRI4</accession>